<organism evidence="2">
    <name type="scientific">Guillardia theta (strain CCMP2712)</name>
    <name type="common">Cryptophyte</name>
    <dbReference type="NCBI Taxonomy" id="905079"/>
    <lineage>
        <taxon>Eukaryota</taxon>
        <taxon>Cryptophyceae</taxon>
        <taxon>Pyrenomonadales</taxon>
        <taxon>Geminigeraceae</taxon>
        <taxon>Guillardia</taxon>
    </lineage>
</organism>
<dbReference type="EMBL" id="JH993003">
    <property type="protein sequence ID" value="EKX44576.1"/>
    <property type="molecule type" value="Genomic_DNA"/>
</dbReference>
<dbReference type="AlphaFoldDB" id="L1J7S0"/>
<reference evidence="3" key="3">
    <citation type="submission" date="2016-03" db="UniProtKB">
        <authorList>
            <consortium name="EnsemblProtists"/>
        </authorList>
    </citation>
    <scope>IDENTIFICATION</scope>
</reference>
<evidence type="ECO:0000256" key="1">
    <source>
        <dbReference type="SAM" id="Coils"/>
    </source>
</evidence>
<dbReference type="Proteomes" id="UP000011087">
    <property type="component" value="Unassembled WGS sequence"/>
</dbReference>
<evidence type="ECO:0000313" key="2">
    <source>
        <dbReference type="EMBL" id="EKX44576.1"/>
    </source>
</evidence>
<dbReference type="EnsemblProtists" id="EKX44576">
    <property type="protein sequence ID" value="EKX44576"/>
    <property type="gene ID" value="GUITHDRAFT_109352"/>
</dbReference>
<reference evidence="2 4" key="1">
    <citation type="journal article" date="2012" name="Nature">
        <title>Algal genomes reveal evolutionary mosaicism and the fate of nucleomorphs.</title>
        <authorList>
            <consortium name="DOE Joint Genome Institute"/>
            <person name="Curtis B.A."/>
            <person name="Tanifuji G."/>
            <person name="Burki F."/>
            <person name="Gruber A."/>
            <person name="Irimia M."/>
            <person name="Maruyama S."/>
            <person name="Arias M.C."/>
            <person name="Ball S.G."/>
            <person name="Gile G.H."/>
            <person name="Hirakawa Y."/>
            <person name="Hopkins J.F."/>
            <person name="Kuo A."/>
            <person name="Rensing S.A."/>
            <person name="Schmutz J."/>
            <person name="Symeonidi A."/>
            <person name="Elias M."/>
            <person name="Eveleigh R.J."/>
            <person name="Herman E.K."/>
            <person name="Klute M.J."/>
            <person name="Nakayama T."/>
            <person name="Obornik M."/>
            <person name="Reyes-Prieto A."/>
            <person name="Armbrust E.V."/>
            <person name="Aves S.J."/>
            <person name="Beiko R.G."/>
            <person name="Coutinho P."/>
            <person name="Dacks J.B."/>
            <person name="Durnford D.G."/>
            <person name="Fast N.M."/>
            <person name="Green B.R."/>
            <person name="Grisdale C.J."/>
            <person name="Hempel F."/>
            <person name="Henrissat B."/>
            <person name="Hoppner M.P."/>
            <person name="Ishida K."/>
            <person name="Kim E."/>
            <person name="Koreny L."/>
            <person name="Kroth P.G."/>
            <person name="Liu Y."/>
            <person name="Malik S.B."/>
            <person name="Maier U.G."/>
            <person name="McRose D."/>
            <person name="Mock T."/>
            <person name="Neilson J.A."/>
            <person name="Onodera N.T."/>
            <person name="Poole A.M."/>
            <person name="Pritham E.J."/>
            <person name="Richards T.A."/>
            <person name="Rocap G."/>
            <person name="Roy S.W."/>
            <person name="Sarai C."/>
            <person name="Schaack S."/>
            <person name="Shirato S."/>
            <person name="Slamovits C.H."/>
            <person name="Spencer D.F."/>
            <person name="Suzuki S."/>
            <person name="Worden A.Z."/>
            <person name="Zauner S."/>
            <person name="Barry K."/>
            <person name="Bell C."/>
            <person name="Bharti A.K."/>
            <person name="Crow J.A."/>
            <person name="Grimwood J."/>
            <person name="Kramer R."/>
            <person name="Lindquist E."/>
            <person name="Lucas S."/>
            <person name="Salamov A."/>
            <person name="McFadden G.I."/>
            <person name="Lane C.E."/>
            <person name="Keeling P.J."/>
            <person name="Gray M.W."/>
            <person name="Grigoriev I.V."/>
            <person name="Archibald J.M."/>
        </authorList>
    </citation>
    <scope>NUCLEOTIDE SEQUENCE</scope>
    <source>
        <strain evidence="2 4">CCMP2712</strain>
    </source>
</reference>
<sequence length="320" mass="36582">MAVCRESRTLGGLQSSHVDTKTVKDRLMKSLHAKTLGKENNTVAMSNLSQVLQSGGEPKEELVKKTQEFCTMSDLCPQDKQTIANVLRQILQLTEINEETLSDLHEEREAKRVLSQENEDLKGKNSALELKLEQAIDLLRQYQIRMRDLYETLQRTEQELELTKTLSVRECKECKMKVKLYSDDHEEKQLCERFESVITDSTTHLFKSVNEDNEEEIPSPNCSIPSPHLPNTIDQAISEFAKALSFKYGGIMQMPQLQNRNNVPFLNKPKDIDDSCDESSRTTDRVIAKIEMSKDLVHTKSIRHKQAGLTADDVILNFKK</sequence>
<dbReference type="HOGENOM" id="CLU_870021_0_0_1"/>
<gene>
    <name evidence="2" type="ORF">GUITHDRAFT_109352</name>
</gene>
<dbReference type="OrthoDB" id="10690661at2759"/>
<protein>
    <submittedName>
        <fullName evidence="2 3">Uncharacterized protein</fullName>
    </submittedName>
</protein>
<dbReference type="RefSeq" id="XP_005831556.1">
    <property type="nucleotide sequence ID" value="XM_005831499.1"/>
</dbReference>
<keyword evidence="4" id="KW-1185">Reference proteome</keyword>
<proteinExistence type="predicted"/>
<name>L1J7S0_GUITC</name>
<feature type="coiled-coil region" evidence="1">
    <location>
        <begin position="104"/>
        <end position="166"/>
    </location>
</feature>
<dbReference type="KEGG" id="gtt:GUITHDRAFT_109352"/>
<keyword evidence="1" id="KW-0175">Coiled coil</keyword>
<accession>L1J7S0</accession>
<evidence type="ECO:0000313" key="4">
    <source>
        <dbReference type="Proteomes" id="UP000011087"/>
    </source>
</evidence>
<dbReference type="PaxDb" id="55529-EKX44576"/>
<evidence type="ECO:0000313" key="3">
    <source>
        <dbReference type="EnsemblProtists" id="EKX44576"/>
    </source>
</evidence>
<dbReference type="GeneID" id="17301343"/>
<reference evidence="4" key="2">
    <citation type="submission" date="2012-11" db="EMBL/GenBank/DDBJ databases">
        <authorList>
            <person name="Kuo A."/>
            <person name="Curtis B.A."/>
            <person name="Tanifuji G."/>
            <person name="Burki F."/>
            <person name="Gruber A."/>
            <person name="Irimia M."/>
            <person name="Maruyama S."/>
            <person name="Arias M.C."/>
            <person name="Ball S.G."/>
            <person name="Gile G.H."/>
            <person name="Hirakawa Y."/>
            <person name="Hopkins J.F."/>
            <person name="Rensing S.A."/>
            <person name="Schmutz J."/>
            <person name="Symeonidi A."/>
            <person name="Elias M."/>
            <person name="Eveleigh R.J."/>
            <person name="Herman E.K."/>
            <person name="Klute M.J."/>
            <person name="Nakayama T."/>
            <person name="Obornik M."/>
            <person name="Reyes-Prieto A."/>
            <person name="Armbrust E.V."/>
            <person name="Aves S.J."/>
            <person name="Beiko R.G."/>
            <person name="Coutinho P."/>
            <person name="Dacks J.B."/>
            <person name="Durnford D.G."/>
            <person name="Fast N.M."/>
            <person name="Green B.R."/>
            <person name="Grisdale C."/>
            <person name="Hempe F."/>
            <person name="Henrissat B."/>
            <person name="Hoppner M.P."/>
            <person name="Ishida K.-I."/>
            <person name="Kim E."/>
            <person name="Koreny L."/>
            <person name="Kroth P.G."/>
            <person name="Liu Y."/>
            <person name="Malik S.-B."/>
            <person name="Maier U.G."/>
            <person name="McRose D."/>
            <person name="Mock T."/>
            <person name="Neilson J.A."/>
            <person name="Onodera N.T."/>
            <person name="Poole A.M."/>
            <person name="Pritham E.J."/>
            <person name="Richards T.A."/>
            <person name="Rocap G."/>
            <person name="Roy S.W."/>
            <person name="Sarai C."/>
            <person name="Schaack S."/>
            <person name="Shirato S."/>
            <person name="Slamovits C.H."/>
            <person name="Spencer D.F."/>
            <person name="Suzuki S."/>
            <person name="Worden A.Z."/>
            <person name="Zauner S."/>
            <person name="Barry K."/>
            <person name="Bell C."/>
            <person name="Bharti A.K."/>
            <person name="Crow J.A."/>
            <person name="Grimwood J."/>
            <person name="Kramer R."/>
            <person name="Lindquist E."/>
            <person name="Lucas S."/>
            <person name="Salamov A."/>
            <person name="McFadden G.I."/>
            <person name="Lane C.E."/>
            <person name="Keeling P.J."/>
            <person name="Gray M.W."/>
            <person name="Grigoriev I.V."/>
            <person name="Archibald J.M."/>
        </authorList>
    </citation>
    <scope>NUCLEOTIDE SEQUENCE</scope>
    <source>
        <strain evidence="4">CCMP2712</strain>
    </source>
</reference>